<name>A0A1A9VS32_GLOAU</name>
<dbReference type="EnsemblMetazoa" id="GAUT045733-RA">
    <property type="protein sequence ID" value="GAUT045733-PA"/>
    <property type="gene ID" value="GAUT045733"/>
</dbReference>
<keyword evidence="1" id="KW-0812">Transmembrane</keyword>
<dbReference type="VEuPathDB" id="VectorBase:GAUT045733"/>
<protein>
    <submittedName>
        <fullName evidence="2">Uncharacterized protein</fullName>
    </submittedName>
</protein>
<keyword evidence="1" id="KW-0472">Membrane</keyword>
<evidence type="ECO:0000313" key="2">
    <source>
        <dbReference type="EnsemblMetazoa" id="GAUT045733-PA"/>
    </source>
</evidence>
<reference evidence="2" key="1">
    <citation type="submission" date="2020-05" db="UniProtKB">
        <authorList>
            <consortium name="EnsemblMetazoa"/>
        </authorList>
    </citation>
    <scope>IDENTIFICATION</scope>
    <source>
        <strain evidence="2">TTRI</strain>
    </source>
</reference>
<accession>A0A1A9VS32</accession>
<evidence type="ECO:0000256" key="1">
    <source>
        <dbReference type="SAM" id="Phobius"/>
    </source>
</evidence>
<organism evidence="2 3">
    <name type="scientific">Glossina austeni</name>
    <name type="common">Savannah tsetse fly</name>
    <dbReference type="NCBI Taxonomy" id="7395"/>
    <lineage>
        <taxon>Eukaryota</taxon>
        <taxon>Metazoa</taxon>
        <taxon>Ecdysozoa</taxon>
        <taxon>Arthropoda</taxon>
        <taxon>Hexapoda</taxon>
        <taxon>Insecta</taxon>
        <taxon>Pterygota</taxon>
        <taxon>Neoptera</taxon>
        <taxon>Endopterygota</taxon>
        <taxon>Diptera</taxon>
        <taxon>Brachycera</taxon>
        <taxon>Muscomorpha</taxon>
        <taxon>Hippoboscoidea</taxon>
        <taxon>Glossinidae</taxon>
        <taxon>Glossina</taxon>
    </lineage>
</organism>
<feature type="transmembrane region" description="Helical" evidence="1">
    <location>
        <begin position="85"/>
        <end position="111"/>
    </location>
</feature>
<dbReference type="Proteomes" id="UP000078200">
    <property type="component" value="Unassembled WGS sequence"/>
</dbReference>
<dbReference type="AlphaFoldDB" id="A0A1A9VS32"/>
<keyword evidence="1" id="KW-1133">Transmembrane helix</keyword>
<proteinExistence type="predicted"/>
<evidence type="ECO:0000313" key="3">
    <source>
        <dbReference type="Proteomes" id="UP000078200"/>
    </source>
</evidence>
<sequence length="125" mass="14862">MGQTPHSEHLNHISARNHTQFQRHIVEDSIQCGRERRVRYSPCKTQEYAVLYMHAYSSVWGHSEGSRSCTLVHLSHRISTYTLRIIFVVIWFGFWLASTHTLAHLSFVIFWQREKTLSWQTIYEL</sequence>
<keyword evidence="3" id="KW-1185">Reference proteome</keyword>